<gene>
    <name evidence="1" type="ORF">NQ317_016899</name>
</gene>
<accession>A0ABQ9K3I9</accession>
<name>A0ABQ9K3I9_9CUCU</name>
<proteinExistence type="predicted"/>
<reference evidence="1" key="1">
    <citation type="journal article" date="2023" name="Insect Mol. Biol.">
        <title>Genome sequencing provides insights into the evolution of gene families encoding plant cell wall-degrading enzymes in longhorned beetles.</title>
        <authorList>
            <person name="Shin N.R."/>
            <person name="Okamura Y."/>
            <person name="Kirsch R."/>
            <person name="Pauchet Y."/>
        </authorList>
    </citation>
    <scope>NUCLEOTIDE SEQUENCE</scope>
    <source>
        <strain evidence="1">MMC_N1</strain>
    </source>
</reference>
<dbReference type="EMBL" id="JAPWTJ010000021">
    <property type="protein sequence ID" value="KAJ8984988.1"/>
    <property type="molecule type" value="Genomic_DNA"/>
</dbReference>
<sequence>MREMLMCHDYNEELIMYMAFLRERFAETKYHGRAVLKKGKCSIEEEVRTTDQQMETLVKCAKWIKENLHYNVSSMTEVLTLKLAGIDNLSVSKRKRSHLNFSLAPDSF</sequence>
<evidence type="ECO:0000313" key="2">
    <source>
        <dbReference type="Proteomes" id="UP001162164"/>
    </source>
</evidence>
<organism evidence="1 2">
    <name type="scientific">Molorchus minor</name>
    <dbReference type="NCBI Taxonomy" id="1323400"/>
    <lineage>
        <taxon>Eukaryota</taxon>
        <taxon>Metazoa</taxon>
        <taxon>Ecdysozoa</taxon>
        <taxon>Arthropoda</taxon>
        <taxon>Hexapoda</taxon>
        <taxon>Insecta</taxon>
        <taxon>Pterygota</taxon>
        <taxon>Neoptera</taxon>
        <taxon>Endopterygota</taxon>
        <taxon>Coleoptera</taxon>
        <taxon>Polyphaga</taxon>
        <taxon>Cucujiformia</taxon>
        <taxon>Chrysomeloidea</taxon>
        <taxon>Cerambycidae</taxon>
        <taxon>Lamiinae</taxon>
        <taxon>Monochamini</taxon>
        <taxon>Molorchus</taxon>
    </lineage>
</organism>
<comment type="caution">
    <text evidence="1">The sequence shown here is derived from an EMBL/GenBank/DDBJ whole genome shotgun (WGS) entry which is preliminary data.</text>
</comment>
<protein>
    <submittedName>
        <fullName evidence="1">Uncharacterized protein</fullName>
    </submittedName>
</protein>
<keyword evidence="2" id="KW-1185">Reference proteome</keyword>
<dbReference type="Proteomes" id="UP001162164">
    <property type="component" value="Unassembled WGS sequence"/>
</dbReference>
<evidence type="ECO:0000313" key="1">
    <source>
        <dbReference type="EMBL" id="KAJ8984988.1"/>
    </source>
</evidence>